<evidence type="ECO:0000256" key="12">
    <source>
        <dbReference type="ARBA" id="ARBA00023128"/>
    </source>
</evidence>
<keyword evidence="6" id="KW-0489">Methyltransferase</keyword>
<dbReference type="Pfam" id="PF00654">
    <property type="entry name" value="Voltage_CLC"/>
    <property type="match status" value="1"/>
</dbReference>
<dbReference type="Proteomes" id="UP000591131">
    <property type="component" value="Unassembled WGS sequence"/>
</dbReference>
<feature type="transmembrane region" description="Helical" evidence="17">
    <location>
        <begin position="230"/>
        <end position="254"/>
    </location>
</feature>
<feature type="transmembrane region" description="Helical" evidence="17">
    <location>
        <begin position="452"/>
        <end position="477"/>
    </location>
</feature>
<evidence type="ECO:0000256" key="14">
    <source>
        <dbReference type="ARBA" id="ARBA00023214"/>
    </source>
</evidence>
<accession>A0A7J6N011</accession>
<dbReference type="EMBL" id="JAAPAO010000023">
    <property type="protein sequence ID" value="KAF4676984.1"/>
    <property type="molecule type" value="Genomic_DNA"/>
</dbReference>
<evidence type="ECO:0000256" key="5">
    <source>
        <dbReference type="ARBA" id="ARBA00022448"/>
    </source>
</evidence>
<dbReference type="InterPro" id="IPR014743">
    <property type="entry name" value="Cl-channel_core"/>
</dbReference>
<feature type="transmembrane region" description="Helical" evidence="17">
    <location>
        <begin position="489"/>
        <end position="508"/>
    </location>
</feature>
<evidence type="ECO:0000256" key="7">
    <source>
        <dbReference type="ARBA" id="ARBA00022679"/>
    </source>
</evidence>
<proteinExistence type="inferred from homology"/>
<dbReference type="PANTHER" id="PTHR45720">
    <property type="entry name" value="CHLORIDE CHANNEL PROTEIN 2"/>
    <property type="match status" value="1"/>
</dbReference>
<evidence type="ECO:0000256" key="10">
    <source>
        <dbReference type="ARBA" id="ARBA00022989"/>
    </source>
</evidence>
<dbReference type="GO" id="GO:0005739">
    <property type="term" value="C:mitochondrion"/>
    <property type="evidence" value="ECO:0007669"/>
    <property type="project" value="UniProtKB-SubCell"/>
</dbReference>
<dbReference type="PANTHER" id="PTHR45720:SF10">
    <property type="entry name" value="CHLORIDE CHANNEL PROTEIN 2"/>
    <property type="match status" value="1"/>
</dbReference>
<evidence type="ECO:0000256" key="6">
    <source>
        <dbReference type="ARBA" id="ARBA00022603"/>
    </source>
</evidence>
<dbReference type="SUPFAM" id="SSF54631">
    <property type="entry name" value="CBS-domain pair"/>
    <property type="match status" value="1"/>
</dbReference>
<feature type="compositionally biased region" description="Low complexity" evidence="16">
    <location>
        <begin position="773"/>
        <end position="786"/>
    </location>
</feature>
<dbReference type="InterPro" id="IPR050970">
    <property type="entry name" value="Cl_channel_volt-gated"/>
</dbReference>
<dbReference type="InterPro" id="IPR038375">
    <property type="entry name" value="NDUFAF7_sf"/>
</dbReference>
<evidence type="ECO:0000256" key="13">
    <source>
        <dbReference type="ARBA" id="ARBA00023136"/>
    </source>
</evidence>
<comment type="subcellular location">
    <subcellularLocation>
        <location evidence="1">Membrane</location>
        <topology evidence="1">Multi-pass membrane protein</topology>
    </subcellularLocation>
    <subcellularLocation>
        <location evidence="2">Mitochondrion</location>
    </subcellularLocation>
</comment>
<feature type="transmembrane region" description="Helical" evidence="17">
    <location>
        <begin position="308"/>
        <end position="333"/>
    </location>
</feature>
<keyword evidence="19" id="KW-1185">Reference proteome</keyword>
<dbReference type="Gene3D" id="1.10.3080.10">
    <property type="entry name" value="Clc chloride channel"/>
    <property type="match status" value="1"/>
</dbReference>
<comment type="similarity">
    <text evidence="3">Belongs to the NDUFAF7 family.</text>
</comment>
<evidence type="ECO:0000313" key="19">
    <source>
        <dbReference type="Proteomes" id="UP000591131"/>
    </source>
</evidence>
<comment type="caution">
    <text evidence="18">The sequence shown here is derived from an EMBL/GenBank/DDBJ whole genome shotgun (WGS) entry which is preliminary data.</text>
</comment>
<dbReference type="SUPFAM" id="SSF53335">
    <property type="entry name" value="S-adenosyl-L-methionine-dependent methyltransferases"/>
    <property type="match status" value="2"/>
</dbReference>
<dbReference type="InterPro" id="IPR001807">
    <property type="entry name" value="ClC"/>
</dbReference>
<keyword evidence="13 17" id="KW-0472">Membrane</keyword>
<evidence type="ECO:0000256" key="3">
    <source>
        <dbReference type="ARBA" id="ARBA00005891"/>
    </source>
</evidence>
<evidence type="ECO:0000256" key="1">
    <source>
        <dbReference type="ARBA" id="ARBA00004141"/>
    </source>
</evidence>
<feature type="transmembrane region" description="Helical" evidence="17">
    <location>
        <begin position="72"/>
        <end position="99"/>
    </location>
</feature>
<dbReference type="GO" id="GO:0005247">
    <property type="term" value="F:voltage-gated chloride channel activity"/>
    <property type="evidence" value="ECO:0007669"/>
    <property type="project" value="TreeGrafter"/>
</dbReference>
<evidence type="ECO:0000256" key="9">
    <source>
        <dbReference type="ARBA" id="ARBA00022737"/>
    </source>
</evidence>
<keyword evidence="11" id="KW-0406">Ion transport</keyword>
<dbReference type="GO" id="GO:0032259">
    <property type="term" value="P:methylation"/>
    <property type="evidence" value="ECO:0007669"/>
    <property type="project" value="UniProtKB-KW"/>
</dbReference>
<keyword evidence="8 17" id="KW-0812">Transmembrane</keyword>
<keyword evidence="12" id="KW-0496">Mitochondrion</keyword>
<name>A0A7J6N011_PERCH</name>
<feature type="transmembrane region" description="Helical" evidence="17">
    <location>
        <begin position="420"/>
        <end position="440"/>
    </location>
</feature>
<evidence type="ECO:0000256" key="16">
    <source>
        <dbReference type="SAM" id="MobiDB-lite"/>
    </source>
</evidence>
<dbReference type="InterPro" id="IPR003788">
    <property type="entry name" value="NDUFAF7"/>
</dbReference>
<evidence type="ECO:0000256" key="2">
    <source>
        <dbReference type="ARBA" id="ARBA00004173"/>
    </source>
</evidence>
<keyword evidence="5" id="KW-0813">Transport</keyword>
<keyword evidence="7" id="KW-0808">Transferase</keyword>
<evidence type="ECO:0000256" key="8">
    <source>
        <dbReference type="ARBA" id="ARBA00022692"/>
    </source>
</evidence>
<feature type="transmembrane region" description="Helical" evidence="17">
    <location>
        <begin position="345"/>
        <end position="365"/>
    </location>
</feature>
<protein>
    <recommendedName>
        <fullName evidence="4">type II protein arginine methyltransferase</fullName>
        <ecNumber evidence="4">2.1.1.320</ecNumber>
    </recommendedName>
</protein>
<evidence type="ECO:0000256" key="15">
    <source>
        <dbReference type="ARBA" id="ARBA00048612"/>
    </source>
</evidence>
<dbReference type="SUPFAM" id="SSF81340">
    <property type="entry name" value="Clc chloride channel"/>
    <property type="match status" value="1"/>
</dbReference>
<dbReference type="InterPro" id="IPR046342">
    <property type="entry name" value="CBS_dom_sf"/>
</dbReference>
<sequence length="2191" mass="242344">MPANDAPWSRGGHNAMAITDLFGSLDDVPHTARAGLGAAMGEKGALFSMSSRPLSFRRRIGFAFSTIRFSQWILLTLLGAITALVVLCMEYCVVNIYSLRVEAPLWVFFLTGPILAIGAVSCVHFGSMAALGSGVPQMKATLGYEGGLRMLRFLWGEICDEIWYRCWEKRQLKRLEEELVIGLGCGIAAGMTIGSEGPFVHVSGCIANALSRYLPEKWFRRYYTYETFRLQLLAVAVSTGVTATFGAPVGGVIFAVEVTAIYFFVSNLSRAFYSSIVCVLVYRISRESGIVDLFEVDFIPDWTLHWELVIFCLLAAFCGVLAGLVVYCIGYINRYTTKLPTVWRFIWAACVTLAIAGISCAFPVLKRLDKKLLKLLFSPEEDTTQLYYDTMHSIGDLAALLGVKCATFVLSLSCHIPAGVFTPTFVIGALCGRFAGVVMNELFPDAGLASPALYSLIGAVSVTAGVTRTVSVAVIAFELTGQIHNMTPILLCTLISYTVSAMLTISIYDVLLHLRNLPYLPHLRSSELYHHTCRDLAVPINAAYCISQPKMHGHDVPLITAYDASKRLPKGCDKVPVVEFDSSGSSMLLRGVVPAVDIVSEVREALKESHLPRDTTDAEKKDIISLRPLELESLLTEVGKGADWSPIAVPESLPVARVQYMFTMLRLKSLFVVQKGTNCLIGVITKDCFEASSEERVAWGEGKLRDGHYWPGRRPGSYSCSWAEDWHLSSRSSTGGSSDGVAAAAADDDVETGCQLGALAPLDGDLEALSPIEGKSSSEGPWSSEASDTKNDINYSNQDTTATRYGGSISAFTSPGSASSPGDCRRAHHHLLKVARELSRSPGSPPLRWLEVSDATLELVRHRAGIRLVEALEVARLMASSEVTDSSLRTALIEWLNESRDESAVSTGVLMDEARLAMDVFGLDHPSAIKSCRKIIRRAKDMSSADLVVAWSLLINVAGLSYSDWSSLLISTISHVQTMSYIQAAQIATVLAESRSQEWQKQVDNADLLLMLDSILKSHQTSLCESLPLPSLLRVAETMTAVEEPPEEFRNQQRRAEQSLLERIKIWQGDLPRSLDCGAIAKRHGRHLEKPHLERMAQWALANTKRRSMMSTDDLIAIWDACVKVGLDDMSDIDEAIRWWLCFKWKYDSEKSVEPNHDSQEAASQSACMSLIKSVHVQARPEACTRLFLKMFGDEVMKHRGYLEGQLITVLLETTEAMTVVSQISKRTLEEVDRIVSEAVPLIAKELEGGARFLFVDPSTLRLCDSSGDEVSSFDFDPFDELLTHKLGYSVVELGCCRALAAPGFGARVQVAYFLLYDRHVDSTCASEKLPHSPSSCQLTFEVGEHCCPMKRYLLAGLVTVVEPLGPDISAMECWVGGFTPQYCCKADVAERPECWSGGINYDDCCPNAECWSSGYSYSTCCNSTLHGPQGNPVCWDGELFTAESCCEMNRGALSWYEAMFLPIPMDEIYSLSEFYTDSQYGPDFGYYSRGRVISQAKIDLNGATTEEFSHFTTYPMALSPHFAFVICRKLFIMWMVSGMPDYFPIVEFGAGSGQLGSDILECLAHPPFDTKGLASRWAKASQYVIVERSPALAARQRKRGLNVVEADAQSAESTCPRVRQQLRHEWFGAGVALSNELLDAFAPAKLRLSVFATNVTACSSWQEVRIAHVISFEDLLDTYGMLGVSKAAAESYVAQLEQQSRTISCSIVESSVGRAAMEALNKTKCNEDAKQDCIAVVLALSRLIDHTDLQLPHAAHNMRIRLRNDINLQNRLMMLVEEEHKLLIAKGPRPILIGKHVYRELRHLMRDHEAAEIQLVHLMTTRRLSVALSPDTCRQFAPWMRRNAKSIMTIARRYREMGHVSVAFSVRHGEEEYVQLVDCILGGRGFILSIDYGAPFEPLAHSVSSSPFEDGVAVPPIPPSSIAAGLPDDCQANWMKCPGFVDLTSFVDFTNVARAGEELGWNTILYGPQNLLEKLAPAPTSSARVPLPSLYSIHDHMSLDHPAARHMRSWYGHDELEGVQRWTGFKVLVQSRGTPAELALVVTEGAISWHLSSEEKDPCWRVDISEVPQADVVDRLGILTLFEHDHEATAREYARGYENAQLSVQLIDFVKFGTKNSDHLLKWNDIWGFRIAHVISFEDLLNTYGMLGVSKAAAESYVAQLEQQSLYGKAMVSLDDPIEKFQNLFVCRRV</sequence>
<evidence type="ECO:0000256" key="11">
    <source>
        <dbReference type="ARBA" id="ARBA00023065"/>
    </source>
</evidence>
<comment type="catalytic activity">
    <reaction evidence="15">
        <text>L-arginyl-[protein] + 2 S-adenosyl-L-methionine = N(omega),N(omega)'-dimethyl-L-arginyl-[protein] + 2 S-adenosyl-L-homocysteine + 2 H(+)</text>
        <dbReference type="Rhea" id="RHEA:48108"/>
        <dbReference type="Rhea" id="RHEA-COMP:10532"/>
        <dbReference type="Rhea" id="RHEA-COMP:11992"/>
        <dbReference type="ChEBI" id="CHEBI:15378"/>
        <dbReference type="ChEBI" id="CHEBI:29965"/>
        <dbReference type="ChEBI" id="CHEBI:57856"/>
        <dbReference type="ChEBI" id="CHEBI:59789"/>
        <dbReference type="ChEBI" id="CHEBI:88221"/>
        <dbReference type="EC" id="2.1.1.320"/>
    </reaction>
</comment>
<dbReference type="InterPro" id="IPR029063">
    <property type="entry name" value="SAM-dependent_MTases_sf"/>
</dbReference>
<dbReference type="Pfam" id="PF02636">
    <property type="entry name" value="Methyltransf_28"/>
    <property type="match status" value="1"/>
</dbReference>
<evidence type="ECO:0000313" key="18">
    <source>
        <dbReference type="EMBL" id="KAF4676984.1"/>
    </source>
</evidence>
<organism evidence="18 19">
    <name type="scientific">Perkinsus chesapeaki</name>
    <name type="common">Clam parasite</name>
    <name type="synonym">Perkinsus andrewsi</name>
    <dbReference type="NCBI Taxonomy" id="330153"/>
    <lineage>
        <taxon>Eukaryota</taxon>
        <taxon>Sar</taxon>
        <taxon>Alveolata</taxon>
        <taxon>Perkinsozoa</taxon>
        <taxon>Perkinsea</taxon>
        <taxon>Perkinsida</taxon>
        <taxon>Perkinsidae</taxon>
        <taxon>Perkinsus</taxon>
    </lineage>
</organism>
<dbReference type="PRINTS" id="PR00762">
    <property type="entry name" value="CLCHANNEL"/>
</dbReference>
<feature type="transmembrane region" description="Helical" evidence="17">
    <location>
        <begin position="105"/>
        <end position="131"/>
    </location>
</feature>
<reference evidence="18 19" key="1">
    <citation type="submission" date="2020-04" db="EMBL/GenBank/DDBJ databases">
        <title>Perkinsus chesapeaki whole genome sequence.</title>
        <authorList>
            <person name="Bogema D.R."/>
        </authorList>
    </citation>
    <scope>NUCLEOTIDE SEQUENCE [LARGE SCALE GENOMIC DNA]</scope>
    <source>
        <strain evidence="18">ATCC PRA-425</strain>
    </source>
</reference>
<evidence type="ECO:0000256" key="17">
    <source>
        <dbReference type="SAM" id="Phobius"/>
    </source>
</evidence>
<evidence type="ECO:0000256" key="4">
    <source>
        <dbReference type="ARBA" id="ARBA00011935"/>
    </source>
</evidence>
<feature type="region of interest" description="Disordered" evidence="16">
    <location>
        <begin position="768"/>
        <end position="795"/>
    </location>
</feature>
<dbReference type="Gene3D" id="3.40.50.12710">
    <property type="match status" value="2"/>
</dbReference>
<keyword evidence="10 17" id="KW-1133">Transmembrane helix</keyword>
<dbReference type="GO" id="GO:0005886">
    <property type="term" value="C:plasma membrane"/>
    <property type="evidence" value="ECO:0007669"/>
    <property type="project" value="TreeGrafter"/>
</dbReference>
<feature type="transmembrane region" description="Helical" evidence="17">
    <location>
        <begin position="260"/>
        <end position="282"/>
    </location>
</feature>
<dbReference type="EC" id="2.1.1.320" evidence="4"/>
<gene>
    <name evidence="18" type="primary">CLH-4_1</name>
    <name evidence="18" type="ORF">FOL47_003981</name>
</gene>
<dbReference type="OrthoDB" id="407412at2759"/>
<dbReference type="GO" id="GO:0035243">
    <property type="term" value="F:protein-arginine omega-N symmetric methyltransferase activity"/>
    <property type="evidence" value="ECO:0007669"/>
    <property type="project" value="UniProtKB-EC"/>
</dbReference>
<keyword evidence="9" id="KW-0677">Repeat</keyword>
<keyword evidence="14" id="KW-0868">Chloride</keyword>